<reference evidence="3" key="1">
    <citation type="submission" date="2019-08" db="EMBL/GenBank/DDBJ databases">
        <title>The genome of the North American firefly Photinus pyralis.</title>
        <authorList>
            <consortium name="Photinus pyralis genome working group"/>
            <person name="Fallon T.R."/>
            <person name="Sander Lower S.E."/>
            <person name="Weng J.-K."/>
        </authorList>
    </citation>
    <scope>NUCLEOTIDE SEQUENCE</scope>
    <source>
        <strain evidence="3">TRF0915ILg1</strain>
        <tissue evidence="3">Whole body</tissue>
    </source>
</reference>
<dbReference type="OrthoDB" id="6919900at2759"/>
<dbReference type="InterPro" id="IPR049012">
    <property type="entry name" value="Mutator_transp_dom"/>
</dbReference>
<dbReference type="EMBL" id="VTPC01081627">
    <property type="protein sequence ID" value="KAF2887821.1"/>
    <property type="molecule type" value="Genomic_DNA"/>
</dbReference>
<organism evidence="3 4">
    <name type="scientific">Ignelater luminosus</name>
    <name type="common">Cucubano</name>
    <name type="synonym">Pyrophorus luminosus</name>
    <dbReference type="NCBI Taxonomy" id="2038154"/>
    <lineage>
        <taxon>Eukaryota</taxon>
        <taxon>Metazoa</taxon>
        <taxon>Ecdysozoa</taxon>
        <taxon>Arthropoda</taxon>
        <taxon>Hexapoda</taxon>
        <taxon>Insecta</taxon>
        <taxon>Pterygota</taxon>
        <taxon>Neoptera</taxon>
        <taxon>Endopterygota</taxon>
        <taxon>Coleoptera</taxon>
        <taxon>Polyphaga</taxon>
        <taxon>Elateriformia</taxon>
        <taxon>Elateroidea</taxon>
        <taxon>Elateridae</taxon>
        <taxon>Agrypninae</taxon>
        <taxon>Pyrophorini</taxon>
        <taxon>Ignelater</taxon>
    </lineage>
</organism>
<accession>A0A8K0G6M7</accession>
<dbReference type="Proteomes" id="UP000801492">
    <property type="component" value="Unassembled WGS sequence"/>
</dbReference>
<dbReference type="PANTHER" id="PTHR22954">
    <property type="entry name" value="RETROVIRAL PROTEASE-RELATED"/>
    <property type="match status" value="1"/>
</dbReference>
<dbReference type="AlphaFoldDB" id="A0A8K0G6M7"/>
<proteinExistence type="predicted"/>
<sequence>MGKLNEKCRYKVTLVGRKKRRGYERNNVSESTEVMQDALHMLDTPDSNVGFETSSANSTFTTENANTFTAENADTENGSRELPEEATESSIGSACSSKINNNNDSEGLVGNRIVDILYVLECLKRTNLHGERFGCSINNLLFTLERRYGLRSELFFKCNMCNETFKLSTVDPNGTSMNLNTAAVAGCMSTGNGYTNMEELLSVMNIPPMSSSTYKEHHRIATAELAKRLEKIELIWGDFNACQLQIETIGNDETQAEHRTTFENSYFNNVARAEQYMENSRLQNNITETTSSNSAILIHSNVLNNVKLPTLKLIEFKEAHTESTQFIESFNALEHNNPTLSNIQKFLYLKSRLKVEPLEVISSVEVTDGNYSTALDLLRERYENKRVIVNNYVKRIVEAPTLHKESANGLRRLLDEFLTNTCCLKNLGEQIENWGSILIYLISSKLYSATKKAWKLSLRTNKIPDIKDLTKFLTQRCQVLKSVEFNNQQTHSNFKFSPKPSKDKS</sequence>
<evidence type="ECO:0000259" key="2">
    <source>
        <dbReference type="Pfam" id="PF20700"/>
    </source>
</evidence>
<dbReference type="PANTHER" id="PTHR22954:SF3">
    <property type="entry name" value="PROTEIN CBG08539"/>
    <property type="match status" value="1"/>
</dbReference>
<name>A0A8K0G6M7_IGNLU</name>
<dbReference type="Pfam" id="PF20700">
    <property type="entry name" value="Mutator"/>
    <property type="match status" value="1"/>
</dbReference>
<dbReference type="Pfam" id="PF03564">
    <property type="entry name" value="DUF1759"/>
    <property type="match status" value="1"/>
</dbReference>
<keyword evidence="4" id="KW-1185">Reference proteome</keyword>
<comment type="caution">
    <text evidence="3">The sequence shown here is derived from an EMBL/GenBank/DDBJ whole genome shotgun (WGS) entry which is preliminary data.</text>
</comment>
<evidence type="ECO:0000256" key="1">
    <source>
        <dbReference type="SAM" id="MobiDB-lite"/>
    </source>
</evidence>
<dbReference type="InterPro" id="IPR005312">
    <property type="entry name" value="DUF1759"/>
</dbReference>
<evidence type="ECO:0000313" key="4">
    <source>
        <dbReference type="Proteomes" id="UP000801492"/>
    </source>
</evidence>
<evidence type="ECO:0000313" key="3">
    <source>
        <dbReference type="EMBL" id="KAF2887821.1"/>
    </source>
</evidence>
<feature type="domain" description="Mutator-like transposase" evidence="2">
    <location>
        <begin position="110"/>
        <end position="226"/>
    </location>
</feature>
<feature type="region of interest" description="Disordered" evidence="1">
    <location>
        <begin position="69"/>
        <end position="95"/>
    </location>
</feature>
<protein>
    <recommendedName>
        <fullName evidence="2">Mutator-like transposase domain-containing protein</fullName>
    </recommendedName>
</protein>
<gene>
    <name evidence="3" type="ORF">ILUMI_18351</name>
</gene>